<dbReference type="GO" id="GO:0015031">
    <property type="term" value="P:protein transport"/>
    <property type="evidence" value="ECO:0007669"/>
    <property type="project" value="InterPro"/>
</dbReference>
<accession>A0AAD8KGI2</accession>
<evidence type="ECO:0000256" key="1">
    <source>
        <dbReference type="ARBA" id="ARBA00005536"/>
    </source>
</evidence>
<dbReference type="Gene3D" id="1.20.1260.60">
    <property type="entry name" value="Vacuolar protein sorting-associated protein Ist1"/>
    <property type="match status" value="1"/>
</dbReference>
<dbReference type="EMBL" id="JAUHHV010000006">
    <property type="protein sequence ID" value="KAK1422465.1"/>
    <property type="molecule type" value="Genomic_DNA"/>
</dbReference>
<proteinExistence type="inferred from homology"/>
<dbReference type="Pfam" id="PF03398">
    <property type="entry name" value="Ist1"/>
    <property type="match status" value="1"/>
</dbReference>
<dbReference type="InterPro" id="IPR042277">
    <property type="entry name" value="IST1-like"/>
</dbReference>
<evidence type="ECO:0000313" key="3">
    <source>
        <dbReference type="EMBL" id="KAK1422465.1"/>
    </source>
</evidence>
<comment type="caution">
    <text evidence="3">The sequence shown here is derived from an EMBL/GenBank/DDBJ whole genome shotgun (WGS) entry which is preliminary data.</text>
</comment>
<dbReference type="InterPro" id="IPR005061">
    <property type="entry name" value="Ist1"/>
</dbReference>
<evidence type="ECO:0008006" key="5">
    <source>
        <dbReference type="Google" id="ProtNLM"/>
    </source>
</evidence>
<dbReference type="AlphaFoldDB" id="A0AAD8KGI2"/>
<name>A0AAD8KGI2_TARER</name>
<feature type="compositionally biased region" description="Basic and acidic residues" evidence="2">
    <location>
        <begin position="424"/>
        <end position="435"/>
    </location>
</feature>
<feature type="region of interest" description="Disordered" evidence="2">
    <location>
        <begin position="327"/>
        <end position="436"/>
    </location>
</feature>
<dbReference type="FunFam" id="1.20.1260.60:FF:000002">
    <property type="entry name" value="Vacuolar protein sorting-associated protein IST1"/>
    <property type="match status" value="1"/>
</dbReference>
<keyword evidence="4" id="KW-1185">Reference proteome</keyword>
<evidence type="ECO:0000256" key="2">
    <source>
        <dbReference type="SAM" id="MobiDB-lite"/>
    </source>
</evidence>
<dbReference type="PANTHER" id="PTHR12161:SF88">
    <property type="entry name" value="REGULATOR OF VPS4 ACTIVITY IN THE MVB PATHWAY PROTEIN"/>
    <property type="match status" value="1"/>
</dbReference>
<gene>
    <name evidence="3" type="ORF">QVD17_25602</name>
</gene>
<feature type="region of interest" description="Disordered" evidence="2">
    <location>
        <begin position="264"/>
        <end position="305"/>
    </location>
</feature>
<sequence length="513" mass="58303">MFDALLKSKFYCKSKSDIKVTMRRVEIVKRKRNAMLKFLRSDVVDLLNNDLHSNAYDRVEQLYVDQNISWCYELVEQACMLILSQLSAMNKQSECPEECKEAISTLMFAAARFADLPELRELRSLFSERYGDHLEPYVNQEFVKNLKANVPCKEIKLQMMQEIALEYDMKWDFKLLEQNLYKPLPVVQDWSQNGNARNNESHKTHNQNPSETKIQETEENKTEAAIEHTLKTGMPFNSRAEIVNKELKTIGKGLPYKSRAEIEAEKEGKHDHGRVSPYWSSNTSACSETTSSPDDSASEDTPEERKFYEFKSKTSCIKAESNKKSTVSDLSSVFGGKDDTFQSDMPVGRRLNGLRSMGPPYIKPDLIKKTSRSKLEDDNHKSAKETVNTSKPIPRSVRVRRPLKPVSGPKASPNVSYGESYDLDGNRDEQEKKTDNLLSHYSRKPSQTPITTRISSLPCEPVGTDVVVDEKKGLVRVATYQPDSGLGYRGNVHPKLPDYDDFVARLAALRASS</sequence>
<dbReference type="Proteomes" id="UP001229421">
    <property type="component" value="Unassembled WGS sequence"/>
</dbReference>
<evidence type="ECO:0000313" key="4">
    <source>
        <dbReference type="Proteomes" id="UP001229421"/>
    </source>
</evidence>
<comment type="similarity">
    <text evidence="1">Belongs to the IST1 family.</text>
</comment>
<feature type="region of interest" description="Disordered" evidence="2">
    <location>
        <begin position="191"/>
        <end position="221"/>
    </location>
</feature>
<protein>
    <recommendedName>
        <fullName evidence="5">Vacuolar protein sorting-associated protein Ist1</fullName>
    </recommendedName>
</protein>
<reference evidence="3" key="1">
    <citation type="journal article" date="2023" name="bioRxiv">
        <title>Improved chromosome-level genome assembly for marigold (Tagetes erecta).</title>
        <authorList>
            <person name="Jiang F."/>
            <person name="Yuan L."/>
            <person name="Wang S."/>
            <person name="Wang H."/>
            <person name="Xu D."/>
            <person name="Wang A."/>
            <person name="Fan W."/>
        </authorList>
    </citation>
    <scope>NUCLEOTIDE SEQUENCE</scope>
    <source>
        <strain evidence="3">WSJ</strain>
        <tissue evidence="3">Leaf</tissue>
    </source>
</reference>
<feature type="compositionally biased region" description="Basic and acidic residues" evidence="2">
    <location>
        <begin position="365"/>
        <end position="384"/>
    </location>
</feature>
<feature type="compositionally biased region" description="Basic and acidic residues" evidence="2">
    <location>
        <begin position="264"/>
        <end position="274"/>
    </location>
</feature>
<organism evidence="3 4">
    <name type="scientific">Tagetes erecta</name>
    <name type="common">African marigold</name>
    <dbReference type="NCBI Taxonomy" id="13708"/>
    <lineage>
        <taxon>Eukaryota</taxon>
        <taxon>Viridiplantae</taxon>
        <taxon>Streptophyta</taxon>
        <taxon>Embryophyta</taxon>
        <taxon>Tracheophyta</taxon>
        <taxon>Spermatophyta</taxon>
        <taxon>Magnoliopsida</taxon>
        <taxon>eudicotyledons</taxon>
        <taxon>Gunneridae</taxon>
        <taxon>Pentapetalae</taxon>
        <taxon>asterids</taxon>
        <taxon>campanulids</taxon>
        <taxon>Asterales</taxon>
        <taxon>Asteraceae</taxon>
        <taxon>Asteroideae</taxon>
        <taxon>Heliantheae alliance</taxon>
        <taxon>Tageteae</taxon>
        <taxon>Tagetes</taxon>
    </lineage>
</organism>
<feature type="compositionally biased region" description="Polar residues" evidence="2">
    <location>
        <begin position="278"/>
        <end position="295"/>
    </location>
</feature>
<dbReference type="PANTHER" id="PTHR12161">
    <property type="entry name" value="IST1 FAMILY MEMBER"/>
    <property type="match status" value="1"/>
</dbReference>